<keyword evidence="5" id="KW-0808">Transferase</keyword>
<dbReference type="GO" id="GO:0005524">
    <property type="term" value="F:ATP binding"/>
    <property type="evidence" value="ECO:0007669"/>
    <property type="project" value="UniProtKB-KW"/>
</dbReference>
<evidence type="ECO:0000256" key="6">
    <source>
        <dbReference type="ARBA" id="ARBA00022741"/>
    </source>
</evidence>
<accession>A0A8C0VHU8</accession>
<dbReference type="GO" id="GO:0071897">
    <property type="term" value="P:DNA biosynthetic process"/>
    <property type="evidence" value="ECO:0007669"/>
    <property type="project" value="UniProtKB-KW"/>
</dbReference>
<keyword evidence="14" id="KW-1185">Reference proteome</keyword>
<dbReference type="GO" id="GO:0046104">
    <property type="term" value="P:thymidine metabolic process"/>
    <property type="evidence" value="ECO:0007669"/>
    <property type="project" value="TreeGrafter"/>
</dbReference>
<reference evidence="13" key="2">
    <citation type="submission" date="2025-09" db="UniProtKB">
        <authorList>
            <consortium name="Ensembl"/>
        </authorList>
    </citation>
    <scope>IDENTIFICATION</scope>
</reference>
<gene>
    <name evidence="13" type="primary">TK1</name>
</gene>
<dbReference type="AlphaFoldDB" id="A0A8C0VHU8"/>
<reference evidence="13" key="1">
    <citation type="submission" date="2025-08" db="UniProtKB">
        <authorList>
            <consortium name="Ensembl"/>
        </authorList>
    </citation>
    <scope>IDENTIFICATION</scope>
</reference>
<dbReference type="PANTHER" id="PTHR11441:SF0">
    <property type="entry name" value="THYMIDINE KINASE, CYTOSOLIC"/>
    <property type="match status" value="1"/>
</dbReference>
<dbReference type="Ensembl" id="ENSCCET00000033959.1">
    <property type="protein sequence ID" value="ENSCCEP00000022344.1"/>
    <property type="gene ID" value="ENSCCEG00000020204.1"/>
</dbReference>
<dbReference type="EC" id="2.7.1.21" evidence="2"/>
<keyword evidence="6" id="KW-0547">Nucleotide-binding</keyword>
<evidence type="ECO:0000256" key="2">
    <source>
        <dbReference type="ARBA" id="ARBA00012118"/>
    </source>
</evidence>
<dbReference type="InterPro" id="IPR027417">
    <property type="entry name" value="P-loop_NTPase"/>
</dbReference>
<keyword evidence="8" id="KW-0067">ATP-binding</keyword>
<comment type="subunit">
    <text evidence="9">Homotetramer. Tetramerization from dimerization is induced by ATP and increases catalytic efficiency due to a high affinity for thymidine. Tetramerization is inhibited by phosphorylation at Ser-13. Interacts (via the KEN box) with FZR1.</text>
</comment>
<feature type="compositionally biased region" description="Gly residues" evidence="12">
    <location>
        <begin position="35"/>
        <end position="45"/>
    </location>
</feature>
<dbReference type="Pfam" id="PF00265">
    <property type="entry name" value="TK"/>
    <property type="match status" value="1"/>
</dbReference>
<evidence type="ECO:0000256" key="5">
    <source>
        <dbReference type="ARBA" id="ARBA00022679"/>
    </source>
</evidence>
<evidence type="ECO:0000256" key="9">
    <source>
        <dbReference type="ARBA" id="ARBA00046642"/>
    </source>
</evidence>
<organism evidence="13 14">
    <name type="scientific">Cyanistes caeruleus</name>
    <name type="common">Eurasian blue tit</name>
    <name type="synonym">Parus caeruleus</name>
    <dbReference type="NCBI Taxonomy" id="156563"/>
    <lineage>
        <taxon>Eukaryota</taxon>
        <taxon>Metazoa</taxon>
        <taxon>Chordata</taxon>
        <taxon>Craniata</taxon>
        <taxon>Vertebrata</taxon>
        <taxon>Euteleostomi</taxon>
        <taxon>Archelosauria</taxon>
        <taxon>Archosauria</taxon>
        <taxon>Dinosauria</taxon>
        <taxon>Saurischia</taxon>
        <taxon>Theropoda</taxon>
        <taxon>Coelurosauria</taxon>
        <taxon>Aves</taxon>
        <taxon>Neognathae</taxon>
        <taxon>Neoaves</taxon>
        <taxon>Telluraves</taxon>
        <taxon>Australaves</taxon>
        <taxon>Passeriformes</taxon>
        <taxon>Paridae</taxon>
        <taxon>Cyanistes</taxon>
    </lineage>
</organism>
<name>A0A8C0VHU8_CYACU</name>
<evidence type="ECO:0000313" key="13">
    <source>
        <dbReference type="Ensembl" id="ENSCCEP00000022344.1"/>
    </source>
</evidence>
<keyword evidence="4" id="KW-0237">DNA synthesis</keyword>
<evidence type="ECO:0000313" key="14">
    <source>
        <dbReference type="Proteomes" id="UP000694410"/>
    </source>
</evidence>
<sequence length="306" mass="33891">MLLRTWKHLSHRIRVAAQQCQGDLRAHVLRKEVGAGRGSRGGGGLRPRPRPADTVSCSTELMRRVRRFQLAQYRCLLVKYAKDTRYSSSGVSTHDKSTMEALPAGLLQDVYQEALAAAVIGIDEGQFVSARLGWVCWALRDTDSLVHPVQTRVCVPCRRGWEIMPCLIHVACAFSETLLPYSPCRQEGGTGAHFTDRAHGSDFPCSWCCCLGMHCGIWSQVLPPILLYNVPVPPPVPRYCGVLRDNGKHWENHHRCCSGWDFPEEGLWEHPEPGATGGERGEAERCVHGVLPRGLLHQEAGSRAGG</sequence>
<evidence type="ECO:0000256" key="3">
    <source>
        <dbReference type="ARBA" id="ARBA00021150"/>
    </source>
</evidence>
<protein>
    <recommendedName>
        <fullName evidence="3">Thymidine kinase, cytosolic</fullName>
        <ecNumber evidence="2">2.7.1.21</ecNumber>
    </recommendedName>
</protein>
<evidence type="ECO:0000256" key="8">
    <source>
        <dbReference type="ARBA" id="ARBA00022840"/>
    </source>
</evidence>
<evidence type="ECO:0000256" key="12">
    <source>
        <dbReference type="SAM" id="MobiDB-lite"/>
    </source>
</evidence>
<evidence type="ECO:0000256" key="10">
    <source>
        <dbReference type="ARBA" id="ARBA00048113"/>
    </source>
</evidence>
<evidence type="ECO:0000256" key="4">
    <source>
        <dbReference type="ARBA" id="ARBA00022634"/>
    </source>
</evidence>
<comment type="similarity">
    <text evidence="1 11">Belongs to the thymidine kinase family.</text>
</comment>
<dbReference type="Gene3D" id="3.40.50.300">
    <property type="entry name" value="P-loop containing nucleotide triphosphate hydrolases"/>
    <property type="match status" value="1"/>
</dbReference>
<keyword evidence="7" id="KW-0418">Kinase</keyword>
<dbReference type="GO" id="GO:0004797">
    <property type="term" value="F:thymidine kinase activity"/>
    <property type="evidence" value="ECO:0007669"/>
    <property type="project" value="UniProtKB-EC"/>
</dbReference>
<evidence type="ECO:0000256" key="11">
    <source>
        <dbReference type="RuleBase" id="RU004165"/>
    </source>
</evidence>
<dbReference type="PANTHER" id="PTHR11441">
    <property type="entry name" value="THYMIDINE KINASE"/>
    <property type="match status" value="1"/>
</dbReference>
<evidence type="ECO:0000256" key="7">
    <source>
        <dbReference type="ARBA" id="ARBA00022777"/>
    </source>
</evidence>
<comment type="catalytic activity">
    <reaction evidence="10">
        <text>thymidine + ATP = dTMP + ADP + H(+)</text>
        <dbReference type="Rhea" id="RHEA:19129"/>
        <dbReference type="ChEBI" id="CHEBI:15378"/>
        <dbReference type="ChEBI" id="CHEBI:17748"/>
        <dbReference type="ChEBI" id="CHEBI:30616"/>
        <dbReference type="ChEBI" id="CHEBI:63528"/>
        <dbReference type="ChEBI" id="CHEBI:456216"/>
        <dbReference type="EC" id="2.7.1.21"/>
    </reaction>
    <physiologicalReaction direction="left-to-right" evidence="10">
        <dbReference type="Rhea" id="RHEA:19130"/>
    </physiologicalReaction>
</comment>
<dbReference type="SUPFAM" id="SSF52540">
    <property type="entry name" value="P-loop containing nucleoside triphosphate hydrolases"/>
    <property type="match status" value="1"/>
</dbReference>
<dbReference type="InterPro" id="IPR001267">
    <property type="entry name" value="Thymidine_kinase"/>
</dbReference>
<proteinExistence type="inferred from homology"/>
<feature type="region of interest" description="Disordered" evidence="12">
    <location>
        <begin position="34"/>
        <end position="54"/>
    </location>
</feature>
<dbReference type="Proteomes" id="UP000694410">
    <property type="component" value="Unplaced"/>
</dbReference>
<evidence type="ECO:0000256" key="1">
    <source>
        <dbReference type="ARBA" id="ARBA00007587"/>
    </source>
</evidence>